<feature type="region of interest" description="Disordered" evidence="1">
    <location>
        <begin position="1083"/>
        <end position="1137"/>
    </location>
</feature>
<organism evidence="3 4">
    <name type="scientific">Durusdinium trenchii</name>
    <dbReference type="NCBI Taxonomy" id="1381693"/>
    <lineage>
        <taxon>Eukaryota</taxon>
        <taxon>Sar</taxon>
        <taxon>Alveolata</taxon>
        <taxon>Dinophyceae</taxon>
        <taxon>Suessiales</taxon>
        <taxon>Symbiodiniaceae</taxon>
        <taxon>Durusdinium</taxon>
    </lineage>
</organism>
<dbReference type="InterPro" id="IPR012337">
    <property type="entry name" value="RNaseH-like_sf"/>
</dbReference>
<feature type="region of interest" description="Disordered" evidence="1">
    <location>
        <begin position="233"/>
        <end position="302"/>
    </location>
</feature>
<evidence type="ECO:0000256" key="1">
    <source>
        <dbReference type="SAM" id="MobiDB-lite"/>
    </source>
</evidence>
<feature type="region of interest" description="Disordered" evidence="1">
    <location>
        <begin position="1"/>
        <end position="27"/>
    </location>
</feature>
<dbReference type="EMBL" id="CAXAMM010008291">
    <property type="protein sequence ID" value="CAK9016960.1"/>
    <property type="molecule type" value="Genomic_DNA"/>
</dbReference>
<protein>
    <submittedName>
        <fullName evidence="3">Copia protein</fullName>
    </submittedName>
</protein>
<evidence type="ECO:0000259" key="2">
    <source>
        <dbReference type="PROSITE" id="PS50994"/>
    </source>
</evidence>
<dbReference type="InterPro" id="IPR036397">
    <property type="entry name" value="RNaseH_sf"/>
</dbReference>
<feature type="compositionally biased region" description="Basic and acidic residues" evidence="1">
    <location>
        <begin position="1083"/>
        <end position="1092"/>
    </location>
</feature>
<comment type="caution">
    <text evidence="3">The sequence shown here is derived from an EMBL/GenBank/DDBJ whole genome shotgun (WGS) entry which is preliminary data.</text>
</comment>
<feature type="region of interest" description="Disordered" evidence="1">
    <location>
        <begin position="669"/>
        <end position="706"/>
    </location>
</feature>
<dbReference type="Proteomes" id="UP001642464">
    <property type="component" value="Unassembled WGS sequence"/>
</dbReference>
<sequence>MGSETMSNGAASESAVWKDRDPPPAFNGDVDLYKQFERDLKLWRHDTDVPVKKHGVKVLRMLSGTAKAVCNELSVEQITSEQGVEHIVAKLKEHFQPHLEQTMPKAFEKAVYGDPRRGKESIGEFILRQETAFRELQEEGIKPADEVKGYILYRQSNLSQVQEDQITTWTQGRFEKPEVIKALRKLEKVQKDRPGARYLTAEDETLLNESMEGGSDSSGDYVYVGMVSEMPCKVVGGPSDHEPDPVQESSDHSQREDLPDASRQVHHAMDDATKRHASHSTQECTIGTRLPNPNTVSGIPDVLTGIEDSSHAIVASHELVGESTKQPHGHSSEASTNGNEVPMWRARSRHAARGSNEGDDIPPDASATGKSTDDGSTAKWSSNGGNNGVQRELDYDVSPEIPGGVPQEKMHQWLQYNAPRVCLLENSSQRNLWAKLQLEDEDVAEHEKRVLQGYWSESEDHKSWHYYSGILSETANDLKAIGLFANGTWEEDHYEPGQDRALSKASKKAVVKNMKALTVAEVFSPPRVAAMAEELGHRSGGSYDLQTGYDLSSSVDRMKCMKELRQECNEFGHGLAVKGLPNKKPTDFMVNGKHLAGALSKRCQGHHEHQALIGGIAKFAQKYPKGLCRAMIQGAIKEVEGQCTYAMEQEDAPPGDEVEQALDDHYERLEADKSRRQERLRRSEEEKAHEEEEEEEEETGSQQISKEEKRLVQKLHNNLGHPQTMDFCRALRMARARSAVWKYVKDEFRCEACEQHPRPRSARPAMLPKNFEPARTIGIDVVYFPGLDVRSVKPVLNMVDWATGYQMLEPLQSMQSEHVWNTFHSTWVRVFGMPECIVVDQGREFGKDFTEKINEMGAVMKVIGARAPWQQGRTERHGGLAKEIFVKLREDALPTSEDEWKQCIHVLEAAKNRMFNRSGFSPAQRQLGHNIRLPGSLGSDDPCDPALMLGAAGGGIQRLLEMRHLAMQAFIKHTTNVALQKATHARGRVTQHFQPGDIVYVYRAPLQRRRAKHDDSLEDKEGRRATWVGPGTIVMTEGANAWLSIRGELWKCAKEQLRKATSEEAEAKDLLQGEFEELQRSMVRKESKRGFKDVTSWPHPPWLEEDEEPPRQVRRIEEPAPPPQEDGDVIASPSSIS</sequence>
<evidence type="ECO:0000313" key="4">
    <source>
        <dbReference type="Proteomes" id="UP001642464"/>
    </source>
</evidence>
<keyword evidence="4" id="KW-1185">Reference proteome</keyword>
<feature type="compositionally biased region" description="Polar residues" evidence="1">
    <location>
        <begin position="368"/>
        <end position="384"/>
    </location>
</feature>
<feature type="compositionally biased region" description="Basic and acidic residues" evidence="1">
    <location>
        <begin position="1109"/>
        <end position="1118"/>
    </location>
</feature>
<feature type="domain" description="Integrase catalytic" evidence="2">
    <location>
        <begin position="769"/>
        <end position="930"/>
    </location>
</feature>
<feature type="compositionally biased region" description="Polar residues" evidence="1">
    <location>
        <begin position="1"/>
        <end position="11"/>
    </location>
</feature>
<name>A0ABP0JR65_9DINO</name>
<reference evidence="3 4" key="1">
    <citation type="submission" date="2024-02" db="EMBL/GenBank/DDBJ databases">
        <authorList>
            <person name="Chen Y."/>
            <person name="Shah S."/>
            <person name="Dougan E. K."/>
            <person name="Thang M."/>
            <person name="Chan C."/>
        </authorList>
    </citation>
    <scope>NUCLEOTIDE SEQUENCE [LARGE SCALE GENOMIC DNA]</scope>
</reference>
<feature type="region of interest" description="Disordered" evidence="1">
    <location>
        <begin position="321"/>
        <end position="403"/>
    </location>
</feature>
<feature type="compositionally biased region" description="Basic and acidic residues" evidence="1">
    <location>
        <begin position="239"/>
        <end position="260"/>
    </location>
</feature>
<dbReference type="Gene3D" id="3.30.420.10">
    <property type="entry name" value="Ribonuclease H-like superfamily/Ribonuclease H"/>
    <property type="match status" value="1"/>
</dbReference>
<proteinExistence type="predicted"/>
<dbReference type="PROSITE" id="PS50994">
    <property type="entry name" value="INTEGRASE"/>
    <property type="match status" value="1"/>
</dbReference>
<feature type="compositionally biased region" description="Basic and acidic residues" evidence="1">
    <location>
        <begin position="669"/>
        <end position="690"/>
    </location>
</feature>
<feature type="compositionally biased region" description="Polar residues" evidence="1">
    <location>
        <begin position="279"/>
        <end position="297"/>
    </location>
</feature>
<accession>A0ABP0JR65</accession>
<dbReference type="SUPFAM" id="SSF53098">
    <property type="entry name" value="Ribonuclease H-like"/>
    <property type="match status" value="1"/>
</dbReference>
<gene>
    <name evidence="3" type="ORF">SCF082_LOCUS13415</name>
</gene>
<dbReference type="InterPro" id="IPR001584">
    <property type="entry name" value="Integrase_cat-core"/>
</dbReference>
<evidence type="ECO:0000313" key="3">
    <source>
        <dbReference type="EMBL" id="CAK9016960.1"/>
    </source>
</evidence>